<evidence type="ECO:0000256" key="1">
    <source>
        <dbReference type="SAM" id="MobiDB-lite"/>
    </source>
</evidence>
<reference evidence="3" key="1">
    <citation type="journal article" date="2013" name="Science">
        <title>Comparative analysis of bat genomes provides insight into the evolution of flight and immunity.</title>
        <authorList>
            <person name="Zhang G."/>
            <person name="Cowled C."/>
            <person name="Shi Z."/>
            <person name="Huang Z."/>
            <person name="Bishop-Lilly K.A."/>
            <person name="Fang X."/>
            <person name="Wynne J.W."/>
            <person name="Xiong Z."/>
            <person name="Baker M.L."/>
            <person name="Zhao W."/>
            <person name="Tachedjian M."/>
            <person name="Zhu Y."/>
            <person name="Zhou P."/>
            <person name="Jiang X."/>
            <person name="Ng J."/>
            <person name="Yang L."/>
            <person name="Wu L."/>
            <person name="Xiao J."/>
            <person name="Feng Y."/>
            <person name="Chen Y."/>
            <person name="Sun X."/>
            <person name="Zhang Y."/>
            <person name="Marsh G.A."/>
            <person name="Crameri G."/>
            <person name="Broder C.C."/>
            <person name="Frey K.G."/>
            <person name="Wang L.F."/>
            <person name="Wang J."/>
        </authorList>
    </citation>
    <scope>NUCLEOTIDE SEQUENCE [LARGE SCALE GENOMIC DNA]</scope>
</reference>
<keyword evidence="3" id="KW-1185">Reference proteome</keyword>
<feature type="region of interest" description="Disordered" evidence="1">
    <location>
        <begin position="1"/>
        <end position="42"/>
    </location>
</feature>
<organism evidence="2 3">
    <name type="scientific">Myotis davidii</name>
    <name type="common">David's myotis</name>
    <dbReference type="NCBI Taxonomy" id="225400"/>
    <lineage>
        <taxon>Eukaryota</taxon>
        <taxon>Metazoa</taxon>
        <taxon>Chordata</taxon>
        <taxon>Craniata</taxon>
        <taxon>Vertebrata</taxon>
        <taxon>Euteleostomi</taxon>
        <taxon>Mammalia</taxon>
        <taxon>Eutheria</taxon>
        <taxon>Laurasiatheria</taxon>
        <taxon>Chiroptera</taxon>
        <taxon>Yangochiroptera</taxon>
        <taxon>Vespertilionidae</taxon>
        <taxon>Myotis</taxon>
    </lineage>
</organism>
<evidence type="ECO:0000313" key="3">
    <source>
        <dbReference type="Proteomes" id="UP000010556"/>
    </source>
</evidence>
<accession>L5MDC5</accession>
<gene>
    <name evidence="2" type="ORF">MDA_GLEAN10011283</name>
</gene>
<proteinExistence type="predicted"/>
<sequence length="72" mass="7808">MFNFVQPSALPVPRHVAPQNPHLVAGSPRSPNPAPTGLRLRDPPFWMFPVQDLRAGACQSDPPTRQPPSSDG</sequence>
<protein>
    <submittedName>
        <fullName evidence="2">Uncharacterized protein</fullName>
    </submittedName>
</protein>
<dbReference type="AlphaFoldDB" id="L5MDC5"/>
<dbReference type="EMBL" id="KB101395">
    <property type="protein sequence ID" value="ELK36604.1"/>
    <property type="molecule type" value="Genomic_DNA"/>
</dbReference>
<dbReference type="Proteomes" id="UP000010556">
    <property type="component" value="Unassembled WGS sequence"/>
</dbReference>
<feature type="compositionally biased region" description="Polar residues" evidence="1">
    <location>
        <begin position="61"/>
        <end position="72"/>
    </location>
</feature>
<feature type="region of interest" description="Disordered" evidence="1">
    <location>
        <begin position="53"/>
        <end position="72"/>
    </location>
</feature>
<name>L5MDC5_MYODS</name>
<evidence type="ECO:0000313" key="2">
    <source>
        <dbReference type="EMBL" id="ELK36604.1"/>
    </source>
</evidence>